<keyword evidence="2" id="KW-1185">Reference proteome</keyword>
<name>A0AAD6YHJ8_9AGAR</name>
<dbReference type="Proteomes" id="UP001219525">
    <property type="component" value="Unassembled WGS sequence"/>
</dbReference>
<dbReference type="EMBL" id="JARJCW010000007">
    <property type="protein sequence ID" value="KAJ7222106.1"/>
    <property type="molecule type" value="Genomic_DNA"/>
</dbReference>
<proteinExistence type="predicted"/>
<gene>
    <name evidence="1" type="ORF">GGX14DRAFT_662635</name>
</gene>
<organism evidence="1 2">
    <name type="scientific">Mycena pura</name>
    <dbReference type="NCBI Taxonomy" id="153505"/>
    <lineage>
        <taxon>Eukaryota</taxon>
        <taxon>Fungi</taxon>
        <taxon>Dikarya</taxon>
        <taxon>Basidiomycota</taxon>
        <taxon>Agaricomycotina</taxon>
        <taxon>Agaricomycetes</taxon>
        <taxon>Agaricomycetidae</taxon>
        <taxon>Agaricales</taxon>
        <taxon>Marasmiineae</taxon>
        <taxon>Mycenaceae</taxon>
        <taxon>Mycena</taxon>
    </lineage>
</organism>
<dbReference type="AlphaFoldDB" id="A0AAD6YHJ8"/>
<evidence type="ECO:0000313" key="1">
    <source>
        <dbReference type="EMBL" id="KAJ7222106.1"/>
    </source>
</evidence>
<comment type="caution">
    <text evidence="1">The sequence shown here is derived from an EMBL/GenBank/DDBJ whole genome shotgun (WGS) entry which is preliminary data.</text>
</comment>
<sequence>MSTNTAPNTSIPYKSEPQTVAKSKANWLGRALLTVRVATASAEVVPFPYVKGVFATITTVLEAIQKVRKSRDILKELCEDIAEITTIVLFLQNIVATTVFDFAARLRAAGHVMLWVCDFALRYPVPARPKYMLKLAGFTCATVPPAKSARERPPRPRSPLFARSLQVETDCEPTEVWAPRRAPGTACTAVDKKYYLGKMALELGKGTNFFPGKIPASIFLR</sequence>
<accession>A0AAD6YHJ8</accession>
<evidence type="ECO:0000313" key="2">
    <source>
        <dbReference type="Proteomes" id="UP001219525"/>
    </source>
</evidence>
<protein>
    <submittedName>
        <fullName evidence="1">Uncharacterized protein</fullName>
    </submittedName>
</protein>
<reference evidence="1" key="1">
    <citation type="submission" date="2023-03" db="EMBL/GenBank/DDBJ databases">
        <title>Massive genome expansion in bonnet fungi (Mycena s.s.) driven by repeated elements and novel gene families across ecological guilds.</title>
        <authorList>
            <consortium name="Lawrence Berkeley National Laboratory"/>
            <person name="Harder C.B."/>
            <person name="Miyauchi S."/>
            <person name="Viragh M."/>
            <person name="Kuo A."/>
            <person name="Thoen E."/>
            <person name="Andreopoulos B."/>
            <person name="Lu D."/>
            <person name="Skrede I."/>
            <person name="Drula E."/>
            <person name="Henrissat B."/>
            <person name="Morin E."/>
            <person name="Kohler A."/>
            <person name="Barry K."/>
            <person name="LaButti K."/>
            <person name="Morin E."/>
            <person name="Salamov A."/>
            <person name="Lipzen A."/>
            <person name="Mereny Z."/>
            <person name="Hegedus B."/>
            <person name="Baldrian P."/>
            <person name="Stursova M."/>
            <person name="Weitz H."/>
            <person name="Taylor A."/>
            <person name="Grigoriev I.V."/>
            <person name="Nagy L.G."/>
            <person name="Martin F."/>
            <person name="Kauserud H."/>
        </authorList>
    </citation>
    <scope>NUCLEOTIDE SEQUENCE</scope>
    <source>
        <strain evidence="1">9144</strain>
    </source>
</reference>